<dbReference type="PROSITE" id="PS50181">
    <property type="entry name" value="FBOX"/>
    <property type="match status" value="1"/>
</dbReference>
<reference evidence="2 3" key="1">
    <citation type="submission" date="2024-04" db="EMBL/GenBank/DDBJ databases">
        <title>Genome assembly C_amara_ONT_v2.</title>
        <authorList>
            <person name="Yant L."/>
            <person name="Moore C."/>
            <person name="Slenker M."/>
        </authorList>
    </citation>
    <scope>NUCLEOTIDE SEQUENCE [LARGE SCALE GENOMIC DNA]</scope>
    <source>
        <tissue evidence="2">Leaf</tissue>
    </source>
</reference>
<evidence type="ECO:0000259" key="1">
    <source>
        <dbReference type="PROSITE" id="PS50181"/>
    </source>
</evidence>
<dbReference type="Proteomes" id="UP001558713">
    <property type="component" value="Unassembled WGS sequence"/>
</dbReference>
<dbReference type="InterPro" id="IPR036047">
    <property type="entry name" value="F-box-like_dom_sf"/>
</dbReference>
<dbReference type="Pfam" id="PF07734">
    <property type="entry name" value="FBA_1"/>
    <property type="match status" value="1"/>
</dbReference>
<dbReference type="SMART" id="SM00256">
    <property type="entry name" value="FBOX"/>
    <property type="match status" value="1"/>
</dbReference>
<dbReference type="Gene3D" id="1.20.1280.50">
    <property type="match status" value="1"/>
</dbReference>
<evidence type="ECO:0000313" key="2">
    <source>
        <dbReference type="EMBL" id="KAL1218066.1"/>
    </source>
</evidence>
<dbReference type="InterPro" id="IPR006527">
    <property type="entry name" value="F-box-assoc_dom_typ1"/>
</dbReference>
<dbReference type="SUPFAM" id="SSF50965">
    <property type="entry name" value="Galactose oxidase, central domain"/>
    <property type="match status" value="1"/>
</dbReference>
<evidence type="ECO:0000313" key="3">
    <source>
        <dbReference type="Proteomes" id="UP001558713"/>
    </source>
</evidence>
<organism evidence="2 3">
    <name type="scientific">Cardamine amara subsp. amara</name>
    <dbReference type="NCBI Taxonomy" id="228776"/>
    <lineage>
        <taxon>Eukaryota</taxon>
        <taxon>Viridiplantae</taxon>
        <taxon>Streptophyta</taxon>
        <taxon>Embryophyta</taxon>
        <taxon>Tracheophyta</taxon>
        <taxon>Spermatophyta</taxon>
        <taxon>Magnoliopsida</taxon>
        <taxon>eudicotyledons</taxon>
        <taxon>Gunneridae</taxon>
        <taxon>Pentapetalae</taxon>
        <taxon>rosids</taxon>
        <taxon>malvids</taxon>
        <taxon>Brassicales</taxon>
        <taxon>Brassicaceae</taxon>
        <taxon>Cardamineae</taxon>
        <taxon>Cardamine</taxon>
    </lineage>
</organism>
<dbReference type="InterPro" id="IPR001810">
    <property type="entry name" value="F-box_dom"/>
</dbReference>
<dbReference type="InterPro" id="IPR050796">
    <property type="entry name" value="SCF_F-box_component"/>
</dbReference>
<dbReference type="Pfam" id="PF00646">
    <property type="entry name" value="F-box"/>
    <property type="match status" value="1"/>
</dbReference>
<dbReference type="EMBL" id="JBANAX010000227">
    <property type="protein sequence ID" value="KAL1218066.1"/>
    <property type="molecule type" value="Genomic_DNA"/>
</dbReference>
<dbReference type="PANTHER" id="PTHR31672">
    <property type="entry name" value="BNACNNG10540D PROTEIN"/>
    <property type="match status" value="1"/>
</dbReference>
<dbReference type="AlphaFoldDB" id="A0ABD1BLI5"/>
<dbReference type="PANTHER" id="PTHR31672:SF13">
    <property type="entry name" value="F-BOX PROTEIN CPR30-LIKE"/>
    <property type="match status" value="1"/>
</dbReference>
<comment type="caution">
    <text evidence="2">The sequence shown here is derived from an EMBL/GenBank/DDBJ whole genome shotgun (WGS) entry which is preliminary data.</text>
</comment>
<dbReference type="SUPFAM" id="SSF81383">
    <property type="entry name" value="F-box domain"/>
    <property type="match status" value="1"/>
</dbReference>
<accession>A0ABD1BLI5</accession>
<proteinExistence type="predicted"/>
<sequence>MTIPELPIDLVEEILCFVPATSLKRLRLNCKRWNRLINDDKILASKNFDKAAKQFEILMLTEDYRICPLRVNPHGSVEVKSELRLVDPHSKYSAEFDVEGVIHCDGLLLCTHEEEYRIVVWNPLTGETKGINIHKRGCFYSLGYSKEDNKSCNKSYKILSCHSYSNVFEIYEFKYNSWRVLNDINAQGGWELRDTLISVSLKGNIYMFADDKTETPSSLSLLKFDFSTEKFLLVPLPYKGDFKAASICSVREEKLSVLLRLHENCKTEIWVTNKIDETTTVLSWSKVLALDLSVDHQISNYGSFLLDEEKKVVMCCNRWIDEIGEVDVVFDNYKCKDVVYIVGEDNKATIVDCRLDTSNQCWSTILDYVPSLVQIEQPSGKRKRALQSTGNLETFVDLTKKLGSIRAEMKILDPMKTEIRYMSLLKKAKQNLLDRLLELVDYI</sequence>
<protein>
    <submittedName>
        <fullName evidence="2">F-box protein ETP2</fullName>
    </submittedName>
</protein>
<dbReference type="CDD" id="cd22157">
    <property type="entry name" value="F-box_AtFBW1-like"/>
    <property type="match status" value="1"/>
</dbReference>
<gene>
    <name evidence="2" type="ORF">V5N11_000346</name>
</gene>
<dbReference type="InterPro" id="IPR017451">
    <property type="entry name" value="F-box-assoc_interact_dom"/>
</dbReference>
<dbReference type="InterPro" id="IPR011043">
    <property type="entry name" value="Gal_Oxase/kelch_b-propeller"/>
</dbReference>
<name>A0ABD1BLI5_CARAN</name>
<keyword evidence="3" id="KW-1185">Reference proteome</keyword>
<feature type="domain" description="F-box" evidence="1">
    <location>
        <begin position="1"/>
        <end position="51"/>
    </location>
</feature>
<dbReference type="NCBIfam" id="TIGR01640">
    <property type="entry name" value="F_box_assoc_1"/>
    <property type="match status" value="1"/>
</dbReference>